<dbReference type="OrthoDB" id="4764644at2759"/>
<reference evidence="1 2" key="1">
    <citation type="submission" date="2020-07" db="EMBL/GenBank/DDBJ databases">
        <title>Trichoderma asperellum IC-1 whole genome shotgun sequence.</title>
        <authorList>
            <person name="Kanamasa S."/>
            <person name="Takahashi H."/>
        </authorList>
    </citation>
    <scope>NUCLEOTIDE SEQUENCE [LARGE SCALE GENOMIC DNA]</scope>
    <source>
        <strain evidence="1 2">IC-1</strain>
    </source>
</reference>
<gene>
    <name evidence="1" type="ORF">TASIC1_0003042500</name>
</gene>
<organism evidence="1 2">
    <name type="scientific">Trichoderma asperellum</name>
    <name type="common">Filamentous fungus</name>
    <dbReference type="NCBI Taxonomy" id="101201"/>
    <lineage>
        <taxon>Eukaryota</taxon>
        <taxon>Fungi</taxon>
        <taxon>Dikarya</taxon>
        <taxon>Ascomycota</taxon>
        <taxon>Pezizomycotina</taxon>
        <taxon>Sordariomycetes</taxon>
        <taxon>Hypocreomycetidae</taxon>
        <taxon>Hypocreales</taxon>
        <taxon>Hypocreaceae</taxon>
        <taxon>Trichoderma</taxon>
    </lineage>
</organism>
<evidence type="ECO:0000313" key="1">
    <source>
        <dbReference type="EMBL" id="GFP54047.1"/>
    </source>
</evidence>
<dbReference type="EMBL" id="BLZH01000003">
    <property type="protein sequence ID" value="GFP54047.1"/>
    <property type="molecule type" value="Genomic_DNA"/>
</dbReference>
<proteinExistence type="predicted"/>
<dbReference type="AlphaFoldDB" id="A0A6V8QNF4"/>
<dbReference type="Proteomes" id="UP000517252">
    <property type="component" value="Unassembled WGS sequence"/>
</dbReference>
<evidence type="ECO:0000313" key="2">
    <source>
        <dbReference type="Proteomes" id="UP000517252"/>
    </source>
</evidence>
<protein>
    <submittedName>
        <fullName evidence="1">Uncharacterized protein</fullName>
    </submittedName>
</protein>
<name>A0A6V8QNF4_TRIAP</name>
<accession>A0A6V8QNF4</accession>
<sequence length="132" mass="14599">MAALHVELESLRAVKDGLEISQWVKQYSTTTGMGSGAKSHSLIDLAPFARDICAGQCFWISEHGKSLICHPAAGQRGDIITNHRKKKDIDDYMKAAKEFRSAVATATSHRDTELVLERLDQQISSFAELLVQ</sequence>
<comment type="caution">
    <text evidence="1">The sequence shown here is derived from an EMBL/GenBank/DDBJ whole genome shotgun (WGS) entry which is preliminary data.</text>
</comment>